<accession>F4P5J5</accession>
<gene>
    <name evidence="2" type="ORF">BATDEDRAFT_37104</name>
</gene>
<evidence type="ECO:0000313" key="2">
    <source>
        <dbReference type="EMBL" id="EGF79429.1"/>
    </source>
</evidence>
<keyword evidence="3" id="KW-1185">Reference proteome</keyword>
<dbReference type="RefSeq" id="XP_006680019.1">
    <property type="nucleotide sequence ID" value="XM_006679956.1"/>
</dbReference>
<evidence type="ECO:0000256" key="1">
    <source>
        <dbReference type="SAM" id="MobiDB-lite"/>
    </source>
</evidence>
<dbReference type="InParanoid" id="F4P5J5"/>
<organism evidence="2 3">
    <name type="scientific">Batrachochytrium dendrobatidis (strain JAM81 / FGSC 10211)</name>
    <name type="common">Frog chytrid fungus</name>
    <dbReference type="NCBI Taxonomy" id="684364"/>
    <lineage>
        <taxon>Eukaryota</taxon>
        <taxon>Fungi</taxon>
        <taxon>Fungi incertae sedis</taxon>
        <taxon>Chytridiomycota</taxon>
        <taxon>Chytridiomycota incertae sedis</taxon>
        <taxon>Chytridiomycetes</taxon>
        <taxon>Rhizophydiales</taxon>
        <taxon>Rhizophydiales incertae sedis</taxon>
        <taxon>Batrachochytrium</taxon>
    </lineage>
</organism>
<dbReference type="AlphaFoldDB" id="F4P5J5"/>
<dbReference type="OrthoDB" id="10603811at2759"/>
<name>F4P5J5_BATDJ</name>
<feature type="compositionally biased region" description="Polar residues" evidence="1">
    <location>
        <begin position="37"/>
        <end position="57"/>
    </location>
</feature>
<sequence length="122" mass="13569">MDGTTEERLDAFIKISEAQRKLIHNVMPILTRHGLNPYQNSSQEAGASSFTANHSRSASYSDADRGAFVHQMNLESKRNTAATCELEQRLTDALKELNALRIENEELRKTDGALSSSRLPPP</sequence>
<reference evidence="2 3" key="1">
    <citation type="submission" date="2009-12" db="EMBL/GenBank/DDBJ databases">
        <title>The draft genome of Batrachochytrium dendrobatidis.</title>
        <authorList>
            <consortium name="US DOE Joint Genome Institute (JGI-PGF)"/>
            <person name="Kuo A."/>
            <person name="Salamov A."/>
            <person name="Schmutz J."/>
            <person name="Lucas S."/>
            <person name="Pitluck S."/>
            <person name="Rosenblum E."/>
            <person name="Stajich J."/>
            <person name="Eisen M."/>
            <person name="Grigoriev I.V."/>
        </authorList>
    </citation>
    <scope>NUCLEOTIDE SEQUENCE [LARGE SCALE GENOMIC DNA]</scope>
    <source>
        <strain evidence="3">JAM81 / FGSC 10211</strain>
    </source>
</reference>
<feature type="region of interest" description="Disordered" evidence="1">
    <location>
        <begin position="35"/>
        <end position="57"/>
    </location>
</feature>
<dbReference type="HOGENOM" id="CLU_2026271_0_0_1"/>
<dbReference type="GeneID" id="18241306"/>
<dbReference type="Proteomes" id="UP000007241">
    <property type="component" value="Unassembled WGS sequence"/>
</dbReference>
<dbReference type="EMBL" id="GL882886">
    <property type="protein sequence ID" value="EGF79429.1"/>
    <property type="molecule type" value="Genomic_DNA"/>
</dbReference>
<proteinExistence type="predicted"/>
<protein>
    <submittedName>
        <fullName evidence="2">Expressed protein</fullName>
    </submittedName>
</protein>
<evidence type="ECO:0000313" key="3">
    <source>
        <dbReference type="Proteomes" id="UP000007241"/>
    </source>
</evidence>
<dbReference type="STRING" id="684364.F4P5J5"/>